<proteinExistence type="predicted"/>
<dbReference type="PANTHER" id="PTHR10192:SF16">
    <property type="entry name" value="MOLYBDOPTERIN MOLYBDENUMTRANSFERASE"/>
    <property type="match status" value="1"/>
</dbReference>
<dbReference type="Pfam" id="PF03453">
    <property type="entry name" value="MoeA_N"/>
    <property type="match status" value="1"/>
</dbReference>
<evidence type="ECO:0000313" key="4">
    <source>
        <dbReference type="EMBL" id="MDE4907918.1"/>
    </source>
</evidence>
<evidence type="ECO:0000259" key="3">
    <source>
        <dbReference type="SMART" id="SM00852"/>
    </source>
</evidence>
<gene>
    <name evidence="4" type="ORF">L0665_04755</name>
</gene>
<dbReference type="NCBIfam" id="NF011068">
    <property type="entry name" value="PRK14498.1"/>
    <property type="match status" value="1"/>
</dbReference>
<dbReference type="GO" id="GO:0005829">
    <property type="term" value="C:cytosol"/>
    <property type="evidence" value="ECO:0007669"/>
    <property type="project" value="TreeGrafter"/>
</dbReference>
<organism evidence="4 5">
    <name type="scientific">Methanogenium marinum</name>
    <dbReference type="NCBI Taxonomy" id="348610"/>
    <lineage>
        <taxon>Archaea</taxon>
        <taxon>Methanobacteriati</taxon>
        <taxon>Methanobacteriota</taxon>
        <taxon>Stenosarchaea group</taxon>
        <taxon>Methanomicrobia</taxon>
        <taxon>Methanomicrobiales</taxon>
        <taxon>Methanomicrobiaceae</taxon>
        <taxon>Methanogenium</taxon>
    </lineage>
</organism>
<comment type="caution">
    <text evidence="4">The sequence shown here is derived from an EMBL/GenBank/DDBJ whole genome shotgun (WGS) entry which is preliminary data.</text>
</comment>
<dbReference type="InterPro" id="IPR024370">
    <property type="entry name" value="PBP_domain"/>
</dbReference>
<dbReference type="InterPro" id="IPR036688">
    <property type="entry name" value="MoeA_C_domain_IV_sf"/>
</dbReference>
<dbReference type="InterPro" id="IPR038987">
    <property type="entry name" value="MoeA-like"/>
</dbReference>
<reference evidence="4" key="1">
    <citation type="submission" date="2022-01" db="EMBL/GenBank/DDBJ databases">
        <title>Draft genome of Methanogenium marinum DSM 15558.</title>
        <authorList>
            <person name="Chen S.-C."/>
            <person name="You Y.-T."/>
        </authorList>
    </citation>
    <scope>NUCLEOTIDE SEQUENCE</scope>
    <source>
        <strain evidence="4">DSM 15558</strain>
    </source>
</reference>
<dbReference type="PANTHER" id="PTHR10192">
    <property type="entry name" value="MOLYBDOPTERIN BIOSYNTHESIS PROTEIN"/>
    <property type="match status" value="1"/>
</dbReference>
<dbReference type="GO" id="GO:0061599">
    <property type="term" value="F:molybdopterin molybdotransferase activity"/>
    <property type="evidence" value="ECO:0007669"/>
    <property type="project" value="TreeGrafter"/>
</dbReference>
<dbReference type="GO" id="GO:0006777">
    <property type="term" value="P:Mo-molybdopterin cofactor biosynthetic process"/>
    <property type="evidence" value="ECO:0007669"/>
    <property type="project" value="UniProtKB-KW"/>
</dbReference>
<dbReference type="RefSeq" id="WP_274924561.1">
    <property type="nucleotide sequence ID" value="NZ_JAKELO010000002.1"/>
</dbReference>
<dbReference type="SMART" id="SM00852">
    <property type="entry name" value="MoCF_biosynth"/>
    <property type="match status" value="1"/>
</dbReference>
<feature type="domain" description="MoaB/Mog" evidence="3">
    <location>
        <begin position="169"/>
        <end position="306"/>
    </location>
</feature>
<dbReference type="Pfam" id="PF12727">
    <property type="entry name" value="PBP_like"/>
    <property type="match status" value="1"/>
</dbReference>
<dbReference type="EMBL" id="JAKELO010000002">
    <property type="protein sequence ID" value="MDE4907918.1"/>
    <property type="molecule type" value="Genomic_DNA"/>
</dbReference>
<dbReference type="SUPFAM" id="SSF53850">
    <property type="entry name" value="Periplasmic binding protein-like II"/>
    <property type="match status" value="1"/>
</dbReference>
<dbReference type="SUPFAM" id="SSF63882">
    <property type="entry name" value="MoeA N-terminal region -like"/>
    <property type="match status" value="1"/>
</dbReference>
<keyword evidence="2" id="KW-0501">Molybdenum cofactor biosynthesis</keyword>
<dbReference type="InterPro" id="IPR001453">
    <property type="entry name" value="MoaB/Mog_dom"/>
</dbReference>
<dbReference type="Pfam" id="PF03454">
    <property type="entry name" value="MoeA_C"/>
    <property type="match status" value="1"/>
</dbReference>
<accession>A0A9Q4PY31</accession>
<dbReference type="Proteomes" id="UP001143747">
    <property type="component" value="Unassembled WGS sequence"/>
</dbReference>
<dbReference type="SUPFAM" id="SSF63867">
    <property type="entry name" value="MoeA C-terminal domain-like"/>
    <property type="match status" value="1"/>
</dbReference>
<dbReference type="InterPro" id="IPR005110">
    <property type="entry name" value="MoeA_linker/N"/>
</dbReference>
<dbReference type="Gene3D" id="3.90.105.10">
    <property type="entry name" value="Molybdopterin biosynthesis moea protein, domain 2"/>
    <property type="match status" value="1"/>
</dbReference>
<dbReference type="Gene3D" id="3.40.190.10">
    <property type="entry name" value="Periplasmic binding protein-like II"/>
    <property type="match status" value="1"/>
</dbReference>
<dbReference type="SUPFAM" id="SSF53218">
    <property type="entry name" value="Molybdenum cofactor biosynthesis proteins"/>
    <property type="match status" value="1"/>
</dbReference>
<dbReference type="Pfam" id="PF00994">
    <property type="entry name" value="MoCF_biosynth"/>
    <property type="match status" value="1"/>
</dbReference>
<protein>
    <submittedName>
        <fullName evidence="4">Molybdopterin biosynthesis protein</fullName>
    </submittedName>
</protein>
<dbReference type="NCBIfam" id="TIGR00177">
    <property type="entry name" value="molyb_syn"/>
    <property type="match status" value="1"/>
</dbReference>
<evidence type="ECO:0000256" key="1">
    <source>
        <dbReference type="ARBA" id="ARBA00005046"/>
    </source>
</evidence>
<evidence type="ECO:0000313" key="5">
    <source>
        <dbReference type="Proteomes" id="UP001143747"/>
    </source>
</evidence>
<comment type="pathway">
    <text evidence="1">Cofactor biosynthesis; molybdopterin biosynthesis.</text>
</comment>
<dbReference type="AlphaFoldDB" id="A0A9Q4PY31"/>
<name>A0A9Q4PY31_9EURY</name>
<keyword evidence="5" id="KW-1185">Reference proteome</keyword>
<dbReference type="Gene3D" id="2.40.340.10">
    <property type="entry name" value="MoeA, C-terminal, domain IV"/>
    <property type="match status" value="1"/>
</dbReference>
<evidence type="ECO:0000256" key="2">
    <source>
        <dbReference type="ARBA" id="ARBA00023150"/>
    </source>
</evidence>
<dbReference type="InterPro" id="IPR036135">
    <property type="entry name" value="MoeA_linker/N_sf"/>
</dbReference>
<dbReference type="Gene3D" id="3.40.980.10">
    <property type="entry name" value="MoaB/Mog-like domain"/>
    <property type="match status" value="1"/>
</dbReference>
<dbReference type="CDD" id="cd00887">
    <property type="entry name" value="MoeA"/>
    <property type="match status" value="1"/>
</dbReference>
<dbReference type="InterPro" id="IPR005111">
    <property type="entry name" value="MoeA_C_domain_IV"/>
</dbReference>
<sequence length="620" mass="67164">MVTRYLELISLDEALRKTLSLFSFIPTIEEIPISESSGRVTAAPVFTRQSVPPVHLSAMDGIAVKSQDTTGAGEQRPVILREFLRVNTGNMVPSQYDAVIMIEDVEEIGESDYIIRKAAAPWQHIRPVGEDIGESEMIIPSSHRIRPHEIGALAAYGVTEVPVRTVRAGLIATGSELVPVGSRPKVGQVIESNMQMAAAYLRDLGARPTHYGIVADEPEQIRDAVMRGIKENDILIISAGSSKGTRDYTASIIEDLGEVFIHGVAIKPARPVIIGAIEGKPVIGTPGYPLAAYTIIREFVRPIMGAYGLQPPVAETIPAIFSTRLDSAGGTDEFVLLSIGKVDGQWVAVPQSRGAGVQMSAVRANAYMKVPARKEGVVTGEEVLATLMVPRSVAAESLLITGSHDPCIDYLGDMLQKHAITLHPTHTGSMGGVLSLKQGTCHAAPMHLLADDGTYNTRYLEKYLPNTPLTLICGAEREQGIIASEPITFDELTDKRFVNRQKGSGTRILFDHLLKEKGIDSKNITGYDREATTHLAVALAVRSGEAEAGIGVYSAAKALGLAFTPIGTERYELVTRTTTYESMPEVRMLFDTVASDAFKETLRRLGGYRTEETGKIRRIP</sequence>
<dbReference type="Gene3D" id="2.170.190.11">
    <property type="entry name" value="Molybdopterin biosynthesis moea protein, domain 3"/>
    <property type="match status" value="1"/>
</dbReference>
<dbReference type="InterPro" id="IPR036425">
    <property type="entry name" value="MoaB/Mog-like_dom_sf"/>
</dbReference>